<name>A0A7C6EJW6_UNCW3</name>
<reference evidence="7" key="1">
    <citation type="journal article" date="2020" name="mSystems">
        <title>Genome- and Community-Level Interaction Insights into Carbon Utilization and Element Cycling Functions of Hydrothermarchaeota in Hydrothermal Sediment.</title>
        <authorList>
            <person name="Zhou Z."/>
            <person name="Liu Y."/>
            <person name="Xu W."/>
            <person name="Pan J."/>
            <person name="Luo Z.H."/>
            <person name="Li M."/>
        </authorList>
    </citation>
    <scope>NUCLEOTIDE SEQUENCE [LARGE SCALE GENOMIC DNA]</scope>
    <source>
        <strain evidence="7">SpSt-783</strain>
    </source>
</reference>
<keyword evidence="5" id="KW-0812">Transmembrane</keyword>
<feature type="transmembrane region" description="Helical" evidence="5">
    <location>
        <begin position="86"/>
        <end position="107"/>
    </location>
</feature>
<dbReference type="GO" id="GO:0007165">
    <property type="term" value="P:signal transduction"/>
    <property type="evidence" value="ECO:0007669"/>
    <property type="project" value="UniProtKB-KW"/>
</dbReference>
<dbReference type="AlphaFoldDB" id="A0A7C6EJW6"/>
<accession>A0A7C6EJW6</accession>
<dbReference type="InterPro" id="IPR004089">
    <property type="entry name" value="MCPsignal_dom"/>
</dbReference>
<dbReference type="PANTHER" id="PTHR32089">
    <property type="entry name" value="METHYL-ACCEPTING CHEMOTAXIS PROTEIN MCPB"/>
    <property type="match status" value="1"/>
</dbReference>
<feature type="transmembrane region" description="Helical" evidence="5">
    <location>
        <begin position="62"/>
        <end position="80"/>
    </location>
</feature>
<evidence type="ECO:0000256" key="1">
    <source>
        <dbReference type="ARBA" id="ARBA00023224"/>
    </source>
</evidence>
<gene>
    <name evidence="7" type="ORF">ENV70_04640</name>
</gene>
<evidence type="ECO:0000313" key="7">
    <source>
        <dbReference type="EMBL" id="HHS62886.1"/>
    </source>
</evidence>
<dbReference type="GO" id="GO:0016020">
    <property type="term" value="C:membrane"/>
    <property type="evidence" value="ECO:0007669"/>
    <property type="project" value="InterPro"/>
</dbReference>
<dbReference type="PRINTS" id="PR00260">
    <property type="entry name" value="CHEMTRNSDUCR"/>
</dbReference>
<dbReference type="InterPro" id="IPR004090">
    <property type="entry name" value="Chemotax_Me-accpt_rcpt"/>
</dbReference>
<evidence type="ECO:0000259" key="6">
    <source>
        <dbReference type="PROSITE" id="PS50111"/>
    </source>
</evidence>
<evidence type="ECO:0000256" key="4">
    <source>
        <dbReference type="SAM" id="Coils"/>
    </source>
</evidence>
<evidence type="ECO:0000256" key="5">
    <source>
        <dbReference type="SAM" id="Phobius"/>
    </source>
</evidence>
<dbReference type="GO" id="GO:0006935">
    <property type="term" value="P:chemotaxis"/>
    <property type="evidence" value="ECO:0007669"/>
    <property type="project" value="InterPro"/>
</dbReference>
<keyword evidence="4" id="KW-0175">Coiled coil</keyword>
<feature type="coiled-coil region" evidence="4">
    <location>
        <begin position="393"/>
        <end position="431"/>
    </location>
</feature>
<keyword evidence="1 3" id="KW-0807">Transducer</keyword>
<evidence type="ECO:0000256" key="2">
    <source>
        <dbReference type="ARBA" id="ARBA00029447"/>
    </source>
</evidence>
<feature type="transmembrane region" description="Helical" evidence="5">
    <location>
        <begin position="34"/>
        <end position="50"/>
    </location>
</feature>
<dbReference type="GO" id="GO:0004888">
    <property type="term" value="F:transmembrane signaling receptor activity"/>
    <property type="evidence" value="ECO:0007669"/>
    <property type="project" value="InterPro"/>
</dbReference>
<comment type="caution">
    <text evidence="7">The sequence shown here is derived from an EMBL/GenBank/DDBJ whole genome shotgun (WGS) entry which is preliminary data.</text>
</comment>
<feature type="domain" description="Methyl-accepting transducer" evidence="6">
    <location>
        <begin position="235"/>
        <end position="492"/>
    </location>
</feature>
<feature type="transmembrane region" description="Helical" evidence="5">
    <location>
        <begin position="149"/>
        <end position="174"/>
    </location>
</feature>
<keyword evidence="5" id="KW-1133">Transmembrane helix</keyword>
<dbReference type="EMBL" id="DTHJ01000095">
    <property type="protein sequence ID" value="HHS62886.1"/>
    <property type="molecule type" value="Genomic_DNA"/>
</dbReference>
<dbReference type="PROSITE" id="PS50111">
    <property type="entry name" value="CHEMOTAXIS_TRANSDUC_2"/>
    <property type="match status" value="1"/>
</dbReference>
<dbReference type="Pfam" id="PF00015">
    <property type="entry name" value="MCPsignal"/>
    <property type="match status" value="1"/>
</dbReference>
<comment type="similarity">
    <text evidence="2">Belongs to the methyl-accepting chemotaxis (MCP) protein family.</text>
</comment>
<keyword evidence="5" id="KW-0472">Membrane</keyword>
<dbReference type="PANTHER" id="PTHR32089:SF112">
    <property type="entry name" value="LYSOZYME-LIKE PROTEIN-RELATED"/>
    <property type="match status" value="1"/>
</dbReference>
<dbReference type="SUPFAM" id="SSF58104">
    <property type="entry name" value="Methyl-accepting chemotaxis protein (MCP) signaling domain"/>
    <property type="match status" value="1"/>
</dbReference>
<feature type="transmembrane region" description="Helical" evidence="5">
    <location>
        <begin position="7"/>
        <end position="28"/>
    </location>
</feature>
<dbReference type="Gene3D" id="1.10.287.950">
    <property type="entry name" value="Methyl-accepting chemotaxis protein"/>
    <property type="match status" value="1"/>
</dbReference>
<dbReference type="SMART" id="SM00283">
    <property type="entry name" value="MA"/>
    <property type="match status" value="1"/>
</dbReference>
<protein>
    <recommendedName>
        <fullName evidence="6">Methyl-accepting transducer domain-containing protein</fullName>
    </recommendedName>
</protein>
<evidence type="ECO:0000256" key="3">
    <source>
        <dbReference type="PROSITE-ProRule" id="PRU00284"/>
    </source>
</evidence>
<organism evidence="7">
    <name type="scientific">candidate division WOR-3 bacterium</name>
    <dbReference type="NCBI Taxonomy" id="2052148"/>
    <lineage>
        <taxon>Bacteria</taxon>
        <taxon>Bacteria division WOR-3</taxon>
    </lineage>
</organism>
<proteinExistence type="inferred from homology"/>
<feature type="transmembrane region" description="Helical" evidence="5">
    <location>
        <begin position="119"/>
        <end position="143"/>
    </location>
</feature>
<sequence length="521" mass="58147">MRINKNLFPFLGFLIQAFLFLPIARKLLLFQGNYVTYLIVIVIAFFYNLISKFKQSPKTTFGFFFFSTFIAFIISGLLFHNYPDTLSLLFIYGFVTALFVATILYHLKKILFEIKESGYHFGLEIALSFFAPSAYIVSLLPFLSLIQSIQIFAILIVISLFVGLVITISFNVLLNQFKSKIMEKSDDIENLSSIPLLKQLYYTCKEFFIKTGTSLEEIENLSKEIRSSAEDLSSASEEMNASLEEVSSTVQHIAKGAQDQSEAITSIAHSIEELDNLTTSISSQVKMVNVSSRRTTESAKKGMEFTVQQAKILKDIFEQTKLTEDKMAKLRDQATEIKKIVDIIQGITEQTDLLALNAAIEAARVGEQGKGFAVVADEIRNLANETQRSSTTVENLINEINKTTEELNNLLNLEREKIDEANISASQTEEEFTGIVKAVNLVTDMIGRINDAAANQLTHTKELVKKVEQVAQVAADTAAATEEVSAAVEEQTASMEQFTSTAQILSQVVSKLNEIITQLKK</sequence>